<evidence type="ECO:0000256" key="1">
    <source>
        <dbReference type="ARBA" id="ARBA00004418"/>
    </source>
</evidence>
<comment type="similarity">
    <text evidence="2">Belongs to the bacterial solute-binding protein 2 family.</text>
</comment>
<dbReference type="EMBL" id="CAOF01000120">
    <property type="protein sequence ID" value="CCO47521.1"/>
    <property type="molecule type" value="Genomic_DNA"/>
</dbReference>
<keyword evidence="6" id="KW-0813">Transport</keyword>
<evidence type="ECO:0000313" key="6">
    <source>
        <dbReference type="EMBL" id="CCO47521.1"/>
    </source>
</evidence>
<feature type="chain" id="PRO_5043382678" description="Autoinducer 2-binding periplasmic protein LuxP" evidence="4">
    <location>
        <begin position="35"/>
        <end position="350"/>
    </location>
</feature>
<comment type="subcellular location">
    <subcellularLocation>
        <location evidence="1">Periplasm</location>
    </subcellularLocation>
</comment>
<dbReference type="InterPro" id="IPR028082">
    <property type="entry name" value="Peripla_BP_I"/>
</dbReference>
<evidence type="ECO:0000313" key="7">
    <source>
        <dbReference type="Proteomes" id="UP000018211"/>
    </source>
</evidence>
<feature type="signal peptide" evidence="4">
    <location>
        <begin position="1"/>
        <end position="34"/>
    </location>
</feature>
<dbReference type="RefSeq" id="WP_022592373.1">
    <property type="nucleotide sequence ID" value="NZ_LK391965.1"/>
</dbReference>
<dbReference type="Gene3D" id="3.40.50.2300">
    <property type="match status" value="2"/>
</dbReference>
<dbReference type="InterPro" id="IPR050555">
    <property type="entry name" value="Bact_Solute-Bind_Prot2"/>
</dbReference>
<dbReference type="GO" id="GO:0030246">
    <property type="term" value="F:carbohydrate binding"/>
    <property type="evidence" value="ECO:0007669"/>
    <property type="project" value="TreeGrafter"/>
</dbReference>
<keyword evidence="4" id="KW-0732">Signal</keyword>
<dbReference type="SUPFAM" id="SSF53822">
    <property type="entry name" value="Periplasmic binding protein-like I"/>
    <property type="match status" value="1"/>
</dbReference>
<feature type="domain" description="Periplasmic binding protein" evidence="5">
    <location>
        <begin position="53"/>
        <end position="294"/>
    </location>
</feature>
<proteinExistence type="inferred from homology"/>
<protein>
    <recommendedName>
        <fullName evidence="3">Autoinducer 2-binding periplasmic protein LuxP</fullName>
    </recommendedName>
</protein>
<dbReference type="AlphaFoldDB" id="A0AAV2VS84"/>
<accession>A0AAV2VS84</accession>
<dbReference type="PANTHER" id="PTHR30036">
    <property type="entry name" value="D-XYLOSE-BINDING PERIPLASMIC PROTEIN"/>
    <property type="match status" value="1"/>
</dbReference>
<evidence type="ECO:0000256" key="2">
    <source>
        <dbReference type="ARBA" id="ARBA00007639"/>
    </source>
</evidence>
<comment type="caution">
    <text evidence="6">The sequence shown here is derived from an EMBL/GenBank/DDBJ whole genome shotgun (WGS) entry which is preliminary data.</text>
</comment>
<dbReference type="Pfam" id="PF13407">
    <property type="entry name" value="Peripla_BP_4"/>
    <property type="match status" value="1"/>
</dbReference>
<sequence length="350" mass="38451">MKRFNPFSLNMKKLLGVATVSIVAMTGMSTQAVASEPFRCKPGETYYMNVMVSGVEYWFPVYEMMKQAAKSMGCKTVYTGTPEYDVNKQLASFEQVLAKKPAGILLHPMNPDPFIEPINRAKEMGIPVVTFAADSPNSERVSFITSDNYAEGRHAADTIAESMGGKGEYAVLENPGQDNHDRRIAAFIARMEEKWPDMKLVSRAASNTDVTKAYNAVMTMAQANPNLGAVFMPEATSALGAAQAAKELGGKIRVMNADVNAKILDMIKSGEVFGAVNPNQGMQGYMGMMLLYLAAHSNLIDPMNDYQRSGYNPMGVPFVDNGFAIVTKENADDFYWDKYLQKRGTKGINE</sequence>
<organism evidence="6 7">
    <name type="scientific">Vibrio nigripulchritudo SOn1</name>
    <dbReference type="NCBI Taxonomy" id="1238450"/>
    <lineage>
        <taxon>Bacteria</taxon>
        <taxon>Pseudomonadati</taxon>
        <taxon>Pseudomonadota</taxon>
        <taxon>Gammaproteobacteria</taxon>
        <taxon>Vibrionales</taxon>
        <taxon>Vibrionaceae</taxon>
        <taxon>Vibrio</taxon>
    </lineage>
</organism>
<dbReference type="GO" id="GO:0055085">
    <property type="term" value="P:transmembrane transport"/>
    <property type="evidence" value="ECO:0007669"/>
    <property type="project" value="UniProtKB-ARBA"/>
</dbReference>
<evidence type="ECO:0000256" key="3">
    <source>
        <dbReference type="ARBA" id="ARBA00022181"/>
    </source>
</evidence>
<evidence type="ECO:0000259" key="5">
    <source>
        <dbReference type="Pfam" id="PF13407"/>
    </source>
</evidence>
<reference evidence="6 7" key="1">
    <citation type="journal article" date="2013" name="ISME J.">
        <title>Comparative genomics of pathogenic lineages of Vibrio nigripulchritudo identifies virulence-associated traits.</title>
        <authorList>
            <person name="Goudenege D."/>
            <person name="Labreuche Y."/>
            <person name="Krin E."/>
            <person name="Ansquer D."/>
            <person name="Mangenot S."/>
            <person name="Calteau A."/>
            <person name="Medigue C."/>
            <person name="Mazel D."/>
            <person name="Polz M.F."/>
            <person name="Le Roux F."/>
        </authorList>
    </citation>
    <scope>NUCLEOTIDE SEQUENCE [LARGE SCALE GENOMIC DNA]</scope>
    <source>
        <strain evidence="6 7">SOn1</strain>
    </source>
</reference>
<dbReference type="Proteomes" id="UP000018211">
    <property type="component" value="Unassembled WGS sequence"/>
</dbReference>
<dbReference type="GO" id="GO:0030288">
    <property type="term" value="C:outer membrane-bounded periplasmic space"/>
    <property type="evidence" value="ECO:0007669"/>
    <property type="project" value="TreeGrafter"/>
</dbReference>
<gene>
    <name evidence="6" type="ORF">VIBNISOn1_30219</name>
</gene>
<evidence type="ECO:0000256" key="4">
    <source>
        <dbReference type="SAM" id="SignalP"/>
    </source>
</evidence>
<dbReference type="PANTHER" id="PTHR30036:SF7">
    <property type="entry name" value="ABC TRANSPORTER PERIPLASMIC-BINDING PROTEIN YPHF"/>
    <property type="match status" value="1"/>
</dbReference>
<dbReference type="InterPro" id="IPR025997">
    <property type="entry name" value="SBP_2_dom"/>
</dbReference>
<name>A0AAV2VS84_9VIBR</name>
<keyword evidence="6" id="KW-0762">Sugar transport</keyword>
<dbReference type="CDD" id="cd19969">
    <property type="entry name" value="PBP1_ABC_sugar_binding-like"/>
    <property type="match status" value="1"/>
</dbReference>